<dbReference type="GO" id="GO:0030246">
    <property type="term" value="F:carbohydrate binding"/>
    <property type="evidence" value="ECO:0007669"/>
    <property type="project" value="UniProtKB-KW"/>
</dbReference>
<keyword evidence="2" id="KW-0430">Lectin</keyword>
<dbReference type="InterPro" id="IPR001229">
    <property type="entry name" value="Jacalin-like_lectin_dom"/>
</dbReference>
<dbReference type="SUPFAM" id="SSF57625">
    <property type="entry name" value="Invertebrate chitin-binding proteins"/>
    <property type="match status" value="1"/>
</dbReference>
<feature type="region of interest" description="Disordered" evidence="3">
    <location>
        <begin position="301"/>
        <end position="324"/>
    </location>
</feature>
<feature type="transmembrane region" description="Helical" evidence="4">
    <location>
        <begin position="336"/>
        <end position="357"/>
    </location>
</feature>
<dbReference type="SMART" id="SM00915">
    <property type="entry name" value="Jacalin"/>
    <property type="match status" value="1"/>
</dbReference>
<evidence type="ECO:0000259" key="5">
    <source>
        <dbReference type="PROSITE" id="PS51752"/>
    </source>
</evidence>
<dbReference type="InterPro" id="IPR036404">
    <property type="entry name" value="Jacalin-like_lectin_dom_sf"/>
</dbReference>
<dbReference type="InterPro" id="IPR052321">
    <property type="entry name" value="PolyBind_ProtTraffic"/>
</dbReference>
<evidence type="ECO:0000313" key="6">
    <source>
        <dbReference type="EMBL" id="CAF1326809.1"/>
    </source>
</evidence>
<dbReference type="EMBL" id="CAJOBC010050821">
    <property type="protein sequence ID" value="CAF4177212.1"/>
    <property type="molecule type" value="Genomic_DNA"/>
</dbReference>
<dbReference type="EMBL" id="CAJNOQ010013691">
    <property type="protein sequence ID" value="CAF1326809.1"/>
    <property type="molecule type" value="Genomic_DNA"/>
</dbReference>
<dbReference type="InterPro" id="IPR036508">
    <property type="entry name" value="Chitin-bd_dom_sf"/>
</dbReference>
<evidence type="ECO:0000313" key="7">
    <source>
        <dbReference type="EMBL" id="CAF4177212.1"/>
    </source>
</evidence>
<dbReference type="Proteomes" id="UP000663829">
    <property type="component" value="Unassembled WGS sequence"/>
</dbReference>
<dbReference type="GO" id="GO:0008061">
    <property type="term" value="F:chitin binding"/>
    <property type="evidence" value="ECO:0007669"/>
    <property type="project" value="InterPro"/>
</dbReference>
<keyword evidence="4" id="KW-1133">Transmembrane helix</keyword>
<evidence type="ECO:0000256" key="1">
    <source>
        <dbReference type="ARBA" id="ARBA00022729"/>
    </source>
</evidence>
<keyword evidence="8" id="KW-1185">Reference proteome</keyword>
<reference evidence="6" key="1">
    <citation type="submission" date="2021-02" db="EMBL/GenBank/DDBJ databases">
        <authorList>
            <person name="Nowell W R."/>
        </authorList>
    </citation>
    <scope>NUCLEOTIDE SEQUENCE</scope>
</reference>
<feature type="compositionally biased region" description="Low complexity" evidence="3">
    <location>
        <begin position="309"/>
        <end position="321"/>
    </location>
</feature>
<dbReference type="PANTHER" id="PTHR33589">
    <property type="entry name" value="OS11G0524900 PROTEIN"/>
    <property type="match status" value="1"/>
</dbReference>
<evidence type="ECO:0000256" key="2">
    <source>
        <dbReference type="ARBA" id="ARBA00022734"/>
    </source>
</evidence>
<evidence type="ECO:0000313" key="8">
    <source>
        <dbReference type="Proteomes" id="UP000663829"/>
    </source>
</evidence>
<name>A0A815FKU2_9BILA</name>
<feature type="non-terminal residue" evidence="6">
    <location>
        <position position="1"/>
    </location>
</feature>
<sequence length="387" mass="42749">CTIAPFNCTQDGRFPDAHNCSLFHMCADGKDTILNCPQDTTAASTLIVAHDACAASHDNDYEYATSVITSIYHQCDHGIHRLVQCPTQTAYYSSKPASFGVWLCGKRSSELEKLSTRGSVAPSNLITHFKSEAIHPLLAHRGSKTDGSLFPTATRPYWGDHRQHAQPFNDSVIYPSHTIYPSQILIYSDKFINSIQLSYIAPDNGSIETQAPRHGGFGGQAHTVFTLDTDERIIRVEGWKGWYIDSLEFLTNQGRTSGQYGSYGRSTAWTEEKEGDVLSYISGQVSGFELIDIQFHWTREGNDSHPTQTSTSTTSTSTSTSANQCMNSSTTANDTWFYTFLKVIGAIILSATALIFVGRIEYYFVSLVKDGCCRPRAIADKGILLKV</sequence>
<accession>A0A815FKU2</accession>
<dbReference type="Gene3D" id="2.100.10.30">
    <property type="entry name" value="Jacalin-like lectin domain"/>
    <property type="match status" value="1"/>
</dbReference>
<feature type="domain" description="Jacalin-type lectin" evidence="5">
    <location>
        <begin position="152"/>
        <end position="299"/>
    </location>
</feature>
<dbReference type="AlphaFoldDB" id="A0A815FKU2"/>
<dbReference type="InterPro" id="IPR002557">
    <property type="entry name" value="Chitin-bd_dom"/>
</dbReference>
<dbReference type="Pfam" id="PF01419">
    <property type="entry name" value="Jacalin"/>
    <property type="match status" value="1"/>
</dbReference>
<dbReference type="Pfam" id="PF01607">
    <property type="entry name" value="CBM_14"/>
    <property type="match status" value="1"/>
</dbReference>
<organism evidence="6 8">
    <name type="scientific">Didymodactylos carnosus</name>
    <dbReference type="NCBI Taxonomy" id="1234261"/>
    <lineage>
        <taxon>Eukaryota</taxon>
        <taxon>Metazoa</taxon>
        <taxon>Spiralia</taxon>
        <taxon>Gnathifera</taxon>
        <taxon>Rotifera</taxon>
        <taxon>Eurotatoria</taxon>
        <taxon>Bdelloidea</taxon>
        <taxon>Philodinida</taxon>
        <taxon>Philodinidae</taxon>
        <taxon>Didymodactylos</taxon>
    </lineage>
</organism>
<keyword evidence="1" id="KW-0732">Signal</keyword>
<dbReference type="Proteomes" id="UP000681722">
    <property type="component" value="Unassembled WGS sequence"/>
</dbReference>
<dbReference type="PROSITE" id="PS51752">
    <property type="entry name" value="JACALIN_LECTIN"/>
    <property type="match status" value="1"/>
</dbReference>
<dbReference type="OrthoDB" id="2415936at2759"/>
<dbReference type="GO" id="GO:0005576">
    <property type="term" value="C:extracellular region"/>
    <property type="evidence" value="ECO:0007669"/>
    <property type="project" value="InterPro"/>
</dbReference>
<evidence type="ECO:0000256" key="3">
    <source>
        <dbReference type="SAM" id="MobiDB-lite"/>
    </source>
</evidence>
<dbReference type="SUPFAM" id="SSF51101">
    <property type="entry name" value="Mannose-binding lectins"/>
    <property type="match status" value="1"/>
</dbReference>
<keyword evidence="4" id="KW-0472">Membrane</keyword>
<comment type="caution">
    <text evidence="6">The sequence shown here is derived from an EMBL/GenBank/DDBJ whole genome shotgun (WGS) entry which is preliminary data.</text>
</comment>
<proteinExistence type="predicted"/>
<keyword evidence="4" id="KW-0812">Transmembrane</keyword>
<evidence type="ECO:0000256" key="4">
    <source>
        <dbReference type="SAM" id="Phobius"/>
    </source>
</evidence>
<dbReference type="Gene3D" id="2.170.140.10">
    <property type="entry name" value="Chitin binding domain"/>
    <property type="match status" value="1"/>
</dbReference>
<protein>
    <recommendedName>
        <fullName evidence="5">Jacalin-type lectin domain-containing protein</fullName>
    </recommendedName>
</protein>
<dbReference type="PANTHER" id="PTHR33589:SF3">
    <property type="entry name" value="ZYMOGEN GRANULE MEMBRANE PROTEIN 16-LIKE"/>
    <property type="match status" value="1"/>
</dbReference>
<gene>
    <name evidence="6" type="ORF">GPM918_LOCUS29747</name>
    <name evidence="7" type="ORF">SRO942_LOCUS30338</name>
</gene>